<organism evidence="1 2">
    <name type="scientific">Colletotrichum plurivorum</name>
    <dbReference type="NCBI Taxonomy" id="2175906"/>
    <lineage>
        <taxon>Eukaryota</taxon>
        <taxon>Fungi</taxon>
        <taxon>Dikarya</taxon>
        <taxon>Ascomycota</taxon>
        <taxon>Pezizomycotina</taxon>
        <taxon>Sordariomycetes</taxon>
        <taxon>Hypocreomycetidae</taxon>
        <taxon>Glomerellales</taxon>
        <taxon>Glomerellaceae</taxon>
        <taxon>Colletotrichum</taxon>
        <taxon>Colletotrichum orchidearum species complex</taxon>
    </lineage>
</organism>
<reference evidence="1" key="1">
    <citation type="journal article" date="2020" name="Phytopathology">
        <title>Genome Sequence Resources of Colletotrichum truncatum, C. plurivorum, C. musicola, and C. sojae: Four Species Pathogenic to Soybean (Glycine max).</title>
        <authorList>
            <person name="Rogerio F."/>
            <person name="Boufleur T.R."/>
            <person name="Ciampi-Guillardi M."/>
            <person name="Sukno S.A."/>
            <person name="Thon M.R."/>
            <person name="Massola Junior N.S."/>
            <person name="Baroncelli R."/>
        </authorList>
    </citation>
    <scope>NUCLEOTIDE SEQUENCE</scope>
    <source>
        <strain evidence="1">LFN00145</strain>
    </source>
</reference>
<proteinExistence type="predicted"/>
<dbReference type="EMBL" id="WIGO01000005">
    <property type="protein sequence ID" value="KAF6840936.1"/>
    <property type="molecule type" value="Genomic_DNA"/>
</dbReference>
<gene>
    <name evidence="1" type="ORF">CPLU01_00932</name>
</gene>
<keyword evidence="2" id="KW-1185">Reference proteome</keyword>
<evidence type="ECO:0000313" key="1">
    <source>
        <dbReference type="EMBL" id="KAF6840936.1"/>
    </source>
</evidence>
<accession>A0A8H6U5J0</accession>
<evidence type="ECO:0000313" key="2">
    <source>
        <dbReference type="Proteomes" id="UP000654918"/>
    </source>
</evidence>
<dbReference type="Proteomes" id="UP000654918">
    <property type="component" value="Unassembled WGS sequence"/>
</dbReference>
<protein>
    <submittedName>
        <fullName evidence="1">Uncharacterized protein</fullName>
    </submittedName>
</protein>
<comment type="caution">
    <text evidence="1">The sequence shown here is derived from an EMBL/GenBank/DDBJ whole genome shotgun (WGS) entry which is preliminary data.</text>
</comment>
<dbReference type="AlphaFoldDB" id="A0A8H6U5J0"/>
<name>A0A8H6U5J0_9PEZI</name>
<sequence length="93" mass="10157">MSTNERGSPECGLRIIMPRPSIASRKTLDSVVVETEAQPVLKATWDTSSDLRKDIIASRCAHVEGRPPFVEQTASVPISEPTSARFGQVMLAF</sequence>